<evidence type="ECO:0000256" key="1">
    <source>
        <dbReference type="SAM" id="Phobius"/>
    </source>
</evidence>
<name>A0A424YFM4_9FIRM</name>
<feature type="transmembrane region" description="Helical" evidence="1">
    <location>
        <begin position="62"/>
        <end position="82"/>
    </location>
</feature>
<organism evidence="3 4">
    <name type="scientific">Candidatus Syntrophonatronum acetioxidans</name>
    <dbReference type="NCBI Taxonomy" id="1795816"/>
    <lineage>
        <taxon>Bacteria</taxon>
        <taxon>Bacillati</taxon>
        <taxon>Bacillota</taxon>
        <taxon>Clostridia</taxon>
        <taxon>Eubacteriales</taxon>
        <taxon>Syntrophomonadaceae</taxon>
        <taxon>Candidatus Syntrophonatronum</taxon>
    </lineage>
</organism>
<feature type="transmembrane region" description="Helical" evidence="1">
    <location>
        <begin position="88"/>
        <end position="112"/>
    </location>
</feature>
<dbReference type="Pfam" id="PF07670">
    <property type="entry name" value="Gate"/>
    <property type="match status" value="1"/>
</dbReference>
<evidence type="ECO:0000313" key="3">
    <source>
        <dbReference type="EMBL" id="RQD76583.1"/>
    </source>
</evidence>
<keyword evidence="1" id="KW-0472">Membrane</keyword>
<feature type="transmembrane region" description="Helical" evidence="1">
    <location>
        <begin position="165"/>
        <end position="183"/>
    </location>
</feature>
<sequence length="197" mass="20998">MINRLWFFLMVAGIGVAGFQGKISLVPEIIFSSAEQGVSISIGLISIMAFWLGMMRIIEESGLIDILVSLLRPVATFLFPGIPKNHPAMNAVLMNMSANLLGMGNAATPFGLKAMEKMQAFNQKKDTATNDMCTFLALNTSSLTLVPATVIALRSATGSSSPSEIIGTTIVATMTSTGVAVAVDRLFRFWGRKGGFS</sequence>
<dbReference type="EMBL" id="QZAA01000112">
    <property type="protein sequence ID" value="RQD76583.1"/>
    <property type="molecule type" value="Genomic_DNA"/>
</dbReference>
<feature type="transmembrane region" description="Helical" evidence="1">
    <location>
        <begin position="37"/>
        <end position="55"/>
    </location>
</feature>
<dbReference type="InterPro" id="IPR011642">
    <property type="entry name" value="Gate_dom"/>
</dbReference>
<dbReference type="Proteomes" id="UP000285138">
    <property type="component" value="Unassembled WGS sequence"/>
</dbReference>
<keyword evidence="1" id="KW-1133">Transmembrane helix</keyword>
<feature type="domain" description="Nucleoside transporter/FeoB GTPase Gate" evidence="2">
    <location>
        <begin position="43"/>
        <end position="151"/>
    </location>
</feature>
<keyword evidence="1" id="KW-0812">Transmembrane</keyword>
<comment type="caution">
    <text evidence="3">The sequence shown here is derived from an EMBL/GenBank/DDBJ whole genome shotgun (WGS) entry which is preliminary data.</text>
</comment>
<feature type="transmembrane region" description="Helical" evidence="1">
    <location>
        <begin position="133"/>
        <end position="153"/>
    </location>
</feature>
<accession>A0A424YFM4</accession>
<protein>
    <submittedName>
        <fullName evidence="3">Nucleoside recognition protein</fullName>
    </submittedName>
</protein>
<evidence type="ECO:0000313" key="4">
    <source>
        <dbReference type="Proteomes" id="UP000285138"/>
    </source>
</evidence>
<dbReference type="AlphaFoldDB" id="A0A424YFM4"/>
<gene>
    <name evidence="3" type="ORF">D5R97_04150</name>
</gene>
<proteinExistence type="predicted"/>
<reference evidence="3 4" key="1">
    <citation type="submission" date="2018-08" db="EMBL/GenBank/DDBJ databases">
        <title>The metabolism and importance of syntrophic acetate oxidation coupled to methane or sulfide production in haloalkaline environments.</title>
        <authorList>
            <person name="Timmers P.H.A."/>
            <person name="Vavourakis C.D."/>
            <person name="Sorokin D.Y."/>
            <person name="Sinninghe Damste J.S."/>
            <person name="Muyzer G."/>
            <person name="Stams A.J.M."/>
            <person name="Plugge C.M."/>
        </authorList>
    </citation>
    <scope>NUCLEOTIDE SEQUENCE [LARGE SCALE GENOMIC DNA]</scope>
    <source>
        <strain evidence="3">MSAO_Bac1</strain>
    </source>
</reference>
<evidence type="ECO:0000259" key="2">
    <source>
        <dbReference type="Pfam" id="PF07670"/>
    </source>
</evidence>